<reference evidence="4 5" key="1">
    <citation type="submission" date="2018-09" db="EMBL/GenBank/DDBJ databases">
        <title>YIM 75000 draft genome.</title>
        <authorList>
            <person name="Tang S."/>
            <person name="Feng Y."/>
        </authorList>
    </citation>
    <scope>NUCLEOTIDE SEQUENCE [LARGE SCALE GENOMIC DNA]</scope>
    <source>
        <strain evidence="4 5">YIM 75000</strain>
    </source>
</reference>
<gene>
    <name evidence="4" type="ORF">D5H78_03005</name>
</gene>
<dbReference type="InterPro" id="IPR036890">
    <property type="entry name" value="HATPase_C_sf"/>
</dbReference>
<dbReference type="Pfam" id="PF13581">
    <property type="entry name" value="HATPase_c_2"/>
    <property type="match status" value="1"/>
</dbReference>
<keyword evidence="1" id="KW-0418">Kinase</keyword>
<dbReference type="Proteomes" id="UP000265614">
    <property type="component" value="Unassembled WGS sequence"/>
</dbReference>
<feature type="compositionally biased region" description="Gly residues" evidence="2">
    <location>
        <begin position="228"/>
        <end position="243"/>
    </location>
</feature>
<keyword evidence="1" id="KW-0723">Serine/threonine-protein kinase</keyword>
<feature type="domain" description="Histidine kinase/HSP90-like ATPase" evidence="3">
    <location>
        <begin position="57"/>
        <end position="170"/>
    </location>
</feature>
<organism evidence="4 5">
    <name type="scientific">Vallicoccus soli</name>
    <dbReference type="NCBI Taxonomy" id="2339232"/>
    <lineage>
        <taxon>Bacteria</taxon>
        <taxon>Bacillati</taxon>
        <taxon>Actinomycetota</taxon>
        <taxon>Actinomycetes</taxon>
        <taxon>Motilibacterales</taxon>
        <taxon>Vallicoccaceae</taxon>
        <taxon>Vallicoccus</taxon>
    </lineage>
</organism>
<dbReference type="GO" id="GO:0004674">
    <property type="term" value="F:protein serine/threonine kinase activity"/>
    <property type="evidence" value="ECO:0007669"/>
    <property type="project" value="UniProtKB-KW"/>
</dbReference>
<dbReference type="EMBL" id="QZEZ01000001">
    <property type="protein sequence ID" value="RJK97946.1"/>
    <property type="molecule type" value="Genomic_DNA"/>
</dbReference>
<feature type="compositionally biased region" description="Low complexity" evidence="2">
    <location>
        <begin position="255"/>
        <end position="283"/>
    </location>
</feature>
<evidence type="ECO:0000313" key="5">
    <source>
        <dbReference type="Proteomes" id="UP000265614"/>
    </source>
</evidence>
<sequence>MVDGGRGGKSAREVAAPAGGRPGQRGDDEGRGRAVGVVSRRQVAPCAGEGGAALQLAPEPSSVAAARRFVAERVRGWGADEAVVDTCVLLASELATNALLHAGTPFSVAVCGDGDGVVVDVRDGEEALPVVHRFAATSTTGRGLRLLVGLAEDWAATAAPDGSGKSVRFRVPLRSRAGSGGGADGPDGADGAGAGGAQGADEAAGLEGFLATDWLAELEGPAADDRPAGGGAERAGGGAGGHVRGAAGAGRERGAAAPPAASSGAGSAAGSAAGPAAGPSVGPAVPPSAPGARPEDGEVRLRLLHAPVALWARSEAHRAELLREFRLLAAAGEGESAEPAGRLVHVLPTTFARYQPLAEAVDRARAGAAREGSPWTDAAYDVPPEAVEELVLALPRVLALLEEADELCRRGTDLLTLAAPPQVAAFRRWYVHELVGQLRGGPAHPWTGPAA</sequence>
<dbReference type="InterPro" id="IPR003594">
    <property type="entry name" value="HATPase_dom"/>
</dbReference>
<feature type="compositionally biased region" description="Gly residues" evidence="2">
    <location>
        <begin position="178"/>
        <end position="198"/>
    </location>
</feature>
<evidence type="ECO:0000256" key="2">
    <source>
        <dbReference type="SAM" id="MobiDB-lite"/>
    </source>
</evidence>
<name>A0A3A3ZA28_9ACTN</name>
<evidence type="ECO:0000259" key="3">
    <source>
        <dbReference type="Pfam" id="PF13581"/>
    </source>
</evidence>
<evidence type="ECO:0000313" key="4">
    <source>
        <dbReference type="EMBL" id="RJK97946.1"/>
    </source>
</evidence>
<evidence type="ECO:0000256" key="1">
    <source>
        <dbReference type="ARBA" id="ARBA00022527"/>
    </source>
</evidence>
<comment type="caution">
    <text evidence="4">The sequence shown here is derived from an EMBL/GenBank/DDBJ whole genome shotgun (WGS) entry which is preliminary data.</text>
</comment>
<keyword evidence="1" id="KW-0808">Transferase</keyword>
<dbReference type="InterPro" id="IPR050267">
    <property type="entry name" value="Anti-sigma-factor_SerPK"/>
</dbReference>
<keyword evidence="5" id="KW-1185">Reference proteome</keyword>
<protein>
    <recommendedName>
        <fullName evidence="3">Histidine kinase/HSP90-like ATPase domain-containing protein</fullName>
    </recommendedName>
</protein>
<feature type="region of interest" description="Disordered" evidence="2">
    <location>
        <begin position="1"/>
        <end position="34"/>
    </location>
</feature>
<dbReference type="Gene3D" id="3.30.565.10">
    <property type="entry name" value="Histidine kinase-like ATPase, C-terminal domain"/>
    <property type="match status" value="1"/>
</dbReference>
<feature type="region of interest" description="Disordered" evidence="2">
    <location>
        <begin position="175"/>
        <end position="200"/>
    </location>
</feature>
<accession>A0A3A3ZA28</accession>
<dbReference type="PANTHER" id="PTHR35526:SF3">
    <property type="entry name" value="ANTI-SIGMA-F FACTOR RSBW"/>
    <property type="match status" value="1"/>
</dbReference>
<feature type="region of interest" description="Disordered" evidence="2">
    <location>
        <begin position="221"/>
        <end position="295"/>
    </location>
</feature>
<proteinExistence type="predicted"/>
<dbReference type="AlphaFoldDB" id="A0A3A3ZA28"/>
<dbReference type="PANTHER" id="PTHR35526">
    <property type="entry name" value="ANTI-SIGMA-F FACTOR RSBW-RELATED"/>
    <property type="match status" value="1"/>
</dbReference>